<gene>
    <name evidence="1" type="ORF">I4F81_002354</name>
</gene>
<reference evidence="1" key="1">
    <citation type="submission" date="2019-11" db="EMBL/GenBank/DDBJ databases">
        <title>Nori genome reveals adaptations in red seaweeds to the harsh intertidal environment.</title>
        <authorList>
            <person name="Wang D."/>
            <person name="Mao Y."/>
        </authorList>
    </citation>
    <scope>NUCLEOTIDE SEQUENCE</scope>
    <source>
        <tissue evidence="1">Gametophyte</tissue>
    </source>
</reference>
<accession>A0ACC3BPU1</accession>
<sequence length="155" mass="16894">MRPVAVSTSLDTQACKHIENQPLDLNREQTKAALSTTCRQWLSLVRNARLRCSVTLGYALTDAVCPKDLAMADVATVHDSVKSILRGGGTMPAGCKALLREAGASQDDKFVEKGDLAWDTIHVVDAEFAGVLQTLQERHTPVAYQPWGQLVYGRS</sequence>
<dbReference type="EMBL" id="CM020618">
    <property type="protein sequence ID" value="KAK1859760.1"/>
    <property type="molecule type" value="Genomic_DNA"/>
</dbReference>
<organism evidence="1 2">
    <name type="scientific">Pyropia yezoensis</name>
    <name type="common">Susabi-nori</name>
    <name type="synonym">Porphyra yezoensis</name>
    <dbReference type="NCBI Taxonomy" id="2788"/>
    <lineage>
        <taxon>Eukaryota</taxon>
        <taxon>Rhodophyta</taxon>
        <taxon>Bangiophyceae</taxon>
        <taxon>Bangiales</taxon>
        <taxon>Bangiaceae</taxon>
        <taxon>Pyropia</taxon>
    </lineage>
</organism>
<comment type="caution">
    <text evidence="1">The sequence shown here is derived from an EMBL/GenBank/DDBJ whole genome shotgun (WGS) entry which is preliminary data.</text>
</comment>
<name>A0ACC3BPU1_PYRYE</name>
<proteinExistence type="predicted"/>
<protein>
    <submittedName>
        <fullName evidence="1">Uncharacterized protein</fullName>
    </submittedName>
</protein>
<evidence type="ECO:0000313" key="2">
    <source>
        <dbReference type="Proteomes" id="UP000798662"/>
    </source>
</evidence>
<keyword evidence="2" id="KW-1185">Reference proteome</keyword>
<evidence type="ECO:0000313" key="1">
    <source>
        <dbReference type="EMBL" id="KAK1859760.1"/>
    </source>
</evidence>
<dbReference type="Proteomes" id="UP000798662">
    <property type="component" value="Chromosome 1"/>
</dbReference>